<evidence type="ECO:0000256" key="1">
    <source>
        <dbReference type="SAM" id="Phobius"/>
    </source>
</evidence>
<feature type="non-terminal residue" evidence="2">
    <location>
        <position position="27"/>
    </location>
</feature>
<gene>
    <name evidence="2" type="ORF">LCGC14_2828630</name>
</gene>
<evidence type="ECO:0000313" key="2">
    <source>
        <dbReference type="EMBL" id="KKK79923.1"/>
    </source>
</evidence>
<reference evidence="2" key="1">
    <citation type="journal article" date="2015" name="Nature">
        <title>Complex archaea that bridge the gap between prokaryotes and eukaryotes.</title>
        <authorList>
            <person name="Spang A."/>
            <person name="Saw J.H."/>
            <person name="Jorgensen S.L."/>
            <person name="Zaremba-Niedzwiedzka K."/>
            <person name="Martijn J."/>
            <person name="Lind A.E."/>
            <person name="van Eijk R."/>
            <person name="Schleper C."/>
            <person name="Guy L."/>
            <person name="Ettema T.J."/>
        </authorList>
    </citation>
    <scope>NUCLEOTIDE SEQUENCE</scope>
</reference>
<feature type="transmembrane region" description="Helical" evidence="1">
    <location>
        <begin position="7"/>
        <end position="26"/>
    </location>
</feature>
<dbReference type="AlphaFoldDB" id="A0A0F8YES5"/>
<proteinExistence type="predicted"/>
<sequence>MSTLTKILIVLLTLSSIFLCGIVVTYV</sequence>
<comment type="caution">
    <text evidence="2">The sequence shown here is derived from an EMBL/GenBank/DDBJ whole genome shotgun (WGS) entry which is preliminary data.</text>
</comment>
<name>A0A0F8YES5_9ZZZZ</name>
<keyword evidence="1" id="KW-0812">Transmembrane</keyword>
<protein>
    <submittedName>
        <fullName evidence="2">Uncharacterized protein</fullName>
    </submittedName>
</protein>
<keyword evidence="1" id="KW-1133">Transmembrane helix</keyword>
<keyword evidence="1" id="KW-0472">Membrane</keyword>
<accession>A0A0F8YES5</accession>
<dbReference type="EMBL" id="LAZR01053810">
    <property type="protein sequence ID" value="KKK79923.1"/>
    <property type="molecule type" value="Genomic_DNA"/>
</dbReference>
<organism evidence="2">
    <name type="scientific">marine sediment metagenome</name>
    <dbReference type="NCBI Taxonomy" id="412755"/>
    <lineage>
        <taxon>unclassified sequences</taxon>
        <taxon>metagenomes</taxon>
        <taxon>ecological metagenomes</taxon>
    </lineage>
</organism>